<feature type="region of interest" description="Disordered" evidence="7">
    <location>
        <begin position="1"/>
        <end position="23"/>
    </location>
</feature>
<dbReference type="GO" id="GO:0005524">
    <property type="term" value="F:ATP binding"/>
    <property type="evidence" value="ECO:0007669"/>
    <property type="project" value="UniProtKB-UniRule"/>
</dbReference>
<evidence type="ECO:0000256" key="7">
    <source>
        <dbReference type="SAM" id="MobiDB-lite"/>
    </source>
</evidence>
<feature type="binding site" evidence="6">
    <location>
        <position position="143"/>
    </location>
    <ligand>
        <name>L-histidine</name>
        <dbReference type="ChEBI" id="CHEBI:57595"/>
    </ligand>
</feature>
<proteinExistence type="inferred from homology"/>
<dbReference type="CDD" id="cd00773">
    <property type="entry name" value="HisRS-like_core"/>
    <property type="match status" value="1"/>
</dbReference>
<dbReference type="AlphaFoldDB" id="A0A1G2QHY5"/>
<evidence type="ECO:0000256" key="1">
    <source>
        <dbReference type="ARBA" id="ARBA00008226"/>
    </source>
</evidence>
<evidence type="ECO:0000256" key="3">
    <source>
        <dbReference type="ARBA" id="ARBA00023146"/>
    </source>
</evidence>
<reference evidence="9 10" key="1">
    <citation type="journal article" date="2016" name="Nat. Commun.">
        <title>Thousands of microbial genomes shed light on interconnected biogeochemical processes in an aquifer system.</title>
        <authorList>
            <person name="Anantharaman K."/>
            <person name="Brown C.T."/>
            <person name="Hug L.A."/>
            <person name="Sharon I."/>
            <person name="Castelle C.J."/>
            <person name="Probst A.J."/>
            <person name="Thomas B.C."/>
            <person name="Singh A."/>
            <person name="Wilkins M.J."/>
            <person name="Karaoz U."/>
            <person name="Brodie E.L."/>
            <person name="Williams K.H."/>
            <person name="Hubbard S.S."/>
            <person name="Banfield J.F."/>
        </authorList>
    </citation>
    <scope>NUCLEOTIDE SEQUENCE [LARGE SCALE GENOMIC DNA]</scope>
</reference>
<dbReference type="Pfam" id="PF13393">
    <property type="entry name" value="tRNA-synt_His"/>
    <property type="match status" value="1"/>
</dbReference>
<comment type="subcellular location">
    <subcellularLocation>
        <location evidence="5">Cytoplasm</location>
    </subcellularLocation>
</comment>
<evidence type="ECO:0000313" key="10">
    <source>
        <dbReference type="Proteomes" id="UP000177090"/>
    </source>
</evidence>
<evidence type="ECO:0000256" key="5">
    <source>
        <dbReference type="HAMAP-Rule" id="MF_00127"/>
    </source>
</evidence>
<feature type="domain" description="Aminoacyl-transfer RNA synthetases class-II family profile" evidence="8">
    <location>
        <begin position="36"/>
        <end position="333"/>
    </location>
</feature>
<accession>A0A1G2QHY5</accession>
<dbReference type="InterPro" id="IPR015807">
    <property type="entry name" value="His-tRNA-ligase"/>
</dbReference>
<dbReference type="Gene3D" id="3.40.50.800">
    <property type="entry name" value="Anticodon-binding domain"/>
    <property type="match status" value="1"/>
</dbReference>
<comment type="subunit">
    <text evidence="5">Homodimer.</text>
</comment>
<keyword evidence="5" id="KW-0067">ATP-binding</keyword>
<dbReference type="EC" id="6.1.1.21" evidence="5"/>
<dbReference type="Pfam" id="PF03129">
    <property type="entry name" value="HGTP_anticodon"/>
    <property type="match status" value="1"/>
</dbReference>
<keyword evidence="2 5" id="KW-0547">Nucleotide-binding</keyword>
<feature type="compositionally biased region" description="Basic residues" evidence="7">
    <location>
        <begin position="1"/>
        <end position="11"/>
    </location>
</feature>
<dbReference type="PANTHER" id="PTHR43707">
    <property type="entry name" value="HISTIDYL-TRNA SYNTHETASE"/>
    <property type="match status" value="1"/>
</dbReference>
<sequence length="441" mass="49529">MTSHSQGKRSSRKEPLLPPKGTRDLVGNEYLNYQGFAEKAAEIALYYGFKPVETPILEHEEVFTSGLSSATDIVGKEMYTLRTKGSDRLALRPEGTAPLVRAYLSEGMQALPQPVMAYYYGPYFRHDNPQRGRYREFRQFGLEVMGSPKSIYDALIVRLCVTILGEAGIKNPCVEVNSLGCKECREGYRRELSSYYRKHAKEVCAECRERLKSNPLRVLDCKNPKCAPIKESAPESIAYLCTECKKHFKEFMEYLDEMDVTYRINGSLVRGLDYYSRTVFEIISGDSAEEGAESGSALALGGGGRYDYLARALGSKKDVPAMGASLGVDRILLSPSYTPLHPRIIKKPEIFFIQLGFDAKLRSFQVTEILRKARIPIAHSLGKDSLGTQLGIAEKMDVPYCIILGQKEVIDGTVIVRTMANRSQDTVKLEKLPEYLKHLKR</sequence>
<dbReference type="InterPro" id="IPR004516">
    <property type="entry name" value="HisRS/HisZ"/>
</dbReference>
<dbReference type="InterPro" id="IPR041715">
    <property type="entry name" value="HisRS-like_core"/>
</dbReference>
<dbReference type="Gene3D" id="3.30.930.10">
    <property type="entry name" value="Bira Bifunctional Protein, Domain 2"/>
    <property type="match status" value="1"/>
</dbReference>
<organism evidence="9 10">
    <name type="scientific">Candidatus Vogelbacteria bacterium RIFOXYD1_FULL_51_18</name>
    <dbReference type="NCBI Taxonomy" id="1802440"/>
    <lineage>
        <taxon>Bacteria</taxon>
        <taxon>Candidatus Vogeliibacteriota</taxon>
    </lineage>
</organism>
<dbReference type="STRING" id="1802440.A2569_01425"/>
<dbReference type="SUPFAM" id="SSF55681">
    <property type="entry name" value="Class II aaRS and biotin synthetases"/>
    <property type="match status" value="1"/>
</dbReference>
<keyword evidence="5" id="KW-0648">Protein biosynthesis</keyword>
<evidence type="ECO:0000256" key="2">
    <source>
        <dbReference type="ARBA" id="ARBA00022741"/>
    </source>
</evidence>
<dbReference type="Proteomes" id="UP000177090">
    <property type="component" value="Unassembled WGS sequence"/>
</dbReference>
<dbReference type="PANTHER" id="PTHR43707:SF1">
    <property type="entry name" value="HISTIDINE--TRNA LIGASE, MITOCHONDRIAL-RELATED"/>
    <property type="match status" value="1"/>
</dbReference>
<comment type="caution">
    <text evidence="9">The sequence shown here is derived from an EMBL/GenBank/DDBJ whole genome shotgun (WGS) entry which is preliminary data.</text>
</comment>
<dbReference type="GO" id="GO:0005737">
    <property type="term" value="C:cytoplasm"/>
    <property type="evidence" value="ECO:0007669"/>
    <property type="project" value="UniProtKB-SubCell"/>
</dbReference>
<dbReference type="NCBIfam" id="TIGR00442">
    <property type="entry name" value="hisS"/>
    <property type="match status" value="1"/>
</dbReference>
<comment type="similarity">
    <text evidence="1 5">Belongs to the class-II aminoacyl-tRNA synthetase family.</text>
</comment>
<keyword evidence="5 9" id="KW-0436">Ligase</keyword>
<dbReference type="GO" id="GO:0004821">
    <property type="term" value="F:histidine-tRNA ligase activity"/>
    <property type="evidence" value="ECO:0007669"/>
    <property type="project" value="UniProtKB-UniRule"/>
</dbReference>
<dbReference type="InterPro" id="IPR045864">
    <property type="entry name" value="aa-tRNA-synth_II/BPL/LPL"/>
</dbReference>
<protein>
    <recommendedName>
        <fullName evidence="5">Histidine--tRNA ligase</fullName>
        <ecNumber evidence="5">6.1.1.21</ecNumber>
    </recommendedName>
    <alternativeName>
        <fullName evidence="5">Histidyl-tRNA synthetase</fullName>
        <shortName evidence="5">HisRS</shortName>
    </alternativeName>
</protein>
<evidence type="ECO:0000259" key="8">
    <source>
        <dbReference type="PROSITE" id="PS50862"/>
    </source>
</evidence>
<dbReference type="InterPro" id="IPR006195">
    <property type="entry name" value="aa-tRNA-synth_II"/>
</dbReference>
<feature type="binding site" evidence="6">
    <location>
        <position position="270"/>
    </location>
    <ligand>
        <name>L-histidine</name>
        <dbReference type="ChEBI" id="CHEBI:57595"/>
    </ligand>
</feature>
<evidence type="ECO:0000256" key="6">
    <source>
        <dbReference type="PIRSR" id="PIRSR001549-1"/>
    </source>
</evidence>
<name>A0A1G2QHY5_9BACT</name>
<feature type="binding site" evidence="6">
    <location>
        <begin position="274"/>
        <end position="275"/>
    </location>
    <ligand>
        <name>L-histidine</name>
        <dbReference type="ChEBI" id="CHEBI:57595"/>
    </ligand>
</feature>
<feature type="binding site" evidence="6">
    <location>
        <position position="125"/>
    </location>
    <ligand>
        <name>L-histidine</name>
        <dbReference type="ChEBI" id="CHEBI:57595"/>
    </ligand>
</feature>
<dbReference type="InterPro" id="IPR004154">
    <property type="entry name" value="Anticodon-bd"/>
</dbReference>
<dbReference type="SUPFAM" id="SSF52954">
    <property type="entry name" value="Class II aaRS ABD-related"/>
    <property type="match status" value="1"/>
</dbReference>
<dbReference type="InterPro" id="IPR036621">
    <property type="entry name" value="Anticodon-bd_dom_sf"/>
</dbReference>
<dbReference type="HAMAP" id="MF_00127">
    <property type="entry name" value="His_tRNA_synth"/>
    <property type="match status" value="1"/>
</dbReference>
<evidence type="ECO:0000313" key="9">
    <source>
        <dbReference type="EMBL" id="OHA60206.1"/>
    </source>
</evidence>
<dbReference type="PIRSF" id="PIRSF001549">
    <property type="entry name" value="His-tRNA_synth"/>
    <property type="match status" value="1"/>
</dbReference>
<dbReference type="GO" id="GO:0006427">
    <property type="term" value="P:histidyl-tRNA aminoacylation"/>
    <property type="evidence" value="ECO:0007669"/>
    <property type="project" value="UniProtKB-UniRule"/>
</dbReference>
<comment type="catalytic activity">
    <reaction evidence="4 5">
        <text>tRNA(His) + L-histidine + ATP = L-histidyl-tRNA(His) + AMP + diphosphate + H(+)</text>
        <dbReference type="Rhea" id="RHEA:17313"/>
        <dbReference type="Rhea" id="RHEA-COMP:9665"/>
        <dbReference type="Rhea" id="RHEA-COMP:9689"/>
        <dbReference type="ChEBI" id="CHEBI:15378"/>
        <dbReference type="ChEBI" id="CHEBI:30616"/>
        <dbReference type="ChEBI" id="CHEBI:33019"/>
        <dbReference type="ChEBI" id="CHEBI:57595"/>
        <dbReference type="ChEBI" id="CHEBI:78442"/>
        <dbReference type="ChEBI" id="CHEBI:78527"/>
        <dbReference type="ChEBI" id="CHEBI:456215"/>
        <dbReference type="EC" id="6.1.1.21"/>
    </reaction>
</comment>
<evidence type="ECO:0000256" key="4">
    <source>
        <dbReference type="ARBA" id="ARBA00047639"/>
    </source>
</evidence>
<keyword evidence="3 5" id="KW-0030">Aminoacyl-tRNA synthetase</keyword>
<feature type="binding site" evidence="6">
    <location>
        <begin position="94"/>
        <end position="96"/>
    </location>
    <ligand>
        <name>L-histidine</name>
        <dbReference type="ChEBI" id="CHEBI:57595"/>
    </ligand>
</feature>
<keyword evidence="5" id="KW-0963">Cytoplasm</keyword>
<dbReference type="PROSITE" id="PS50862">
    <property type="entry name" value="AA_TRNA_LIGASE_II"/>
    <property type="match status" value="1"/>
</dbReference>
<gene>
    <name evidence="5" type="primary">hisS</name>
    <name evidence="9" type="ORF">A2569_01425</name>
</gene>
<dbReference type="EMBL" id="MHTL01000017">
    <property type="protein sequence ID" value="OHA60206.1"/>
    <property type="molecule type" value="Genomic_DNA"/>
</dbReference>
<feature type="binding site" evidence="6">
    <location>
        <position position="139"/>
    </location>
    <ligand>
        <name>L-histidine</name>
        <dbReference type="ChEBI" id="CHEBI:57595"/>
    </ligand>
</feature>